<protein>
    <recommendedName>
        <fullName evidence="4">Carboxypeptidase regulatory-like domain-containing protein</fullName>
    </recommendedName>
</protein>
<evidence type="ECO:0000256" key="1">
    <source>
        <dbReference type="SAM" id="SignalP"/>
    </source>
</evidence>
<dbReference type="Proteomes" id="UP000464378">
    <property type="component" value="Chromosome"/>
</dbReference>
<dbReference type="KEGG" id="tim:GMBLW1_35170"/>
<proteinExistence type="predicted"/>
<dbReference type="InParanoid" id="A0A6C2YVY5"/>
<sequence>MPLRTRRRLTLLVWPMLALAGCGESNTERVTVHGQVTIQGQPLIGGTIVFTPDPERGQSGPLSFAPIQSDGTYILRTEQGFGAPPGWHRITIAPAPTVDANTPALLPSRYRHPEQSGLVRQVQATGENQIDFQLQEQ</sequence>
<gene>
    <name evidence="2" type="ORF">GMBLW1_35170</name>
</gene>
<organism evidence="2">
    <name type="scientific">Tuwongella immobilis</name>
    <dbReference type="NCBI Taxonomy" id="692036"/>
    <lineage>
        <taxon>Bacteria</taxon>
        <taxon>Pseudomonadati</taxon>
        <taxon>Planctomycetota</taxon>
        <taxon>Planctomycetia</taxon>
        <taxon>Gemmatales</taxon>
        <taxon>Gemmataceae</taxon>
        <taxon>Tuwongella</taxon>
    </lineage>
</organism>
<evidence type="ECO:0000313" key="2">
    <source>
        <dbReference type="EMBL" id="VIP05676.1"/>
    </source>
</evidence>
<evidence type="ECO:0000313" key="3">
    <source>
        <dbReference type="Proteomes" id="UP000464378"/>
    </source>
</evidence>
<keyword evidence="3" id="KW-1185">Reference proteome</keyword>
<dbReference type="PROSITE" id="PS51257">
    <property type="entry name" value="PROKAR_LIPOPROTEIN"/>
    <property type="match status" value="1"/>
</dbReference>
<accession>A0A6C2YVY5</accession>
<dbReference type="EMBL" id="LR593887">
    <property type="protein sequence ID" value="VTS08708.1"/>
    <property type="molecule type" value="Genomic_DNA"/>
</dbReference>
<feature type="signal peptide" evidence="1">
    <location>
        <begin position="1"/>
        <end position="20"/>
    </location>
</feature>
<keyword evidence="1" id="KW-0732">Signal</keyword>
<reference evidence="2" key="1">
    <citation type="submission" date="2019-04" db="EMBL/GenBank/DDBJ databases">
        <authorList>
            <consortium name="Science for Life Laboratories"/>
        </authorList>
    </citation>
    <scope>NUCLEOTIDE SEQUENCE</scope>
    <source>
        <strain evidence="2">MBLW1</strain>
    </source>
</reference>
<dbReference type="AlphaFoldDB" id="A0A6C2YVY5"/>
<evidence type="ECO:0008006" key="4">
    <source>
        <dbReference type="Google" id="ProtNLM"/>
    </source>
</evidence>
<dbReference type="RefSeq" id="WP_162660838.1">
    <property type="nucleotide sequence ID" value="NZ_LR593887.1"/>
</dbReference>
<dbReference type="EMBL" id="LR586016">
    <property type="protein sequence ID" value="VIP05676.1"/>
    <property type="molecule type" value="Genomic_DNA"/>
</dbReference>
<feature type="chain" id="PRO_5036172890" description="Carboxypeptidase regulatory-like domain-containing protein" evidence="1">
    <location>
        <begin position="21"/>
        <end position="137"/>
    </location>
</feature>
<name>A0A6C2YVY5_9BACT</name>